<accession>A0A2U1J848</accession>
<dbReference type="SUPFAM" id="SSF54160">
    <property type="entry name" value="Chromo domain-like"/>
    <property type="match status" value="1"/>
</dbReference>
<evidence type="ECO:0000313" key="3">
    <source>
        <dbReference type="Proteomes" id="UP000245591"/>
    </source>
</evidence>
<protein>
    <recommendedName>
        <fullName evidence="4">Chromo domain-containing protein</fullName>
    </recommendedName>
</protein>
<sequence>MQPVEANNEQAYRVFQVLDSKLKYDWERQTPSERSWEKVENLTCNKLLREFHLKNPEKPGKCPPQVENEEITPTAKRRRTKRT</sequence>
<dbReference type="InterPro" id="IPR016197">
    <property type="entry name" value="Chromo-like_dom_sf"/>
</dbReference>
<dbReference type="Proteomes" id="UP000245591">
    <property type="component" value="Unassembled WGS sequence"/>
</dbReference>
<keyword evidence="3" id="KW-1185">Reference proteome</keyword>
<organism evidence="2 3">
    <name type="scientific">Smittium angustum</name>
    <dbReference type="NCBI Taxonomy" id="133377"/>
    <lineage>
        <taxon>Eukaryota</taxon>
        <taxon>Fungi</taxon>
        <taxon>Fungi incertae sedis</taxon>
        <taxon>Zoopagomycota</taxon>
        <taxon>Kickxellomycotina</taxon>
        <taxon>Harpellomycetes</taxon>
        <taxon>Harpellales</taxon>
        <taxon>Legeriomycetaceae</taxon>
        <taxon>Smittium</taxon>
    </lineage>
</organism>
<feature type="region of interest" description="Disordered" evidence="1">
    <location>
        <begin position="54"/>
        <end position="83"/>
    </location>
</feature>
<evidence type="ECO:0000313" key="2">
    <source>
        <dbReference type="EMBL" id="PWA01251.1"/>
    </source>
</evidence>
<evidence type="ECO:0008006" key="4">
    <source>
        <dbReference type="Google" id="ProtNLM"/>
    </source>
</evidence>
<reference evidence="2 3" key="1">
    <citation type="journal article" date="2018" name="MBio">
        <title>Comparative Genomics Reveals the Core Gene Toolbox for the Fungus-Insect Symbiosis.</title>
        <authorList>
            <person name="Wang Y."/>
            <person name="Stata M."/>
            <person name="Wang W."/>
            <person name="Stajich J.E."/>
            <person name="White M.M."/>
            <person name="Moncalvo J.M."/>
        </authorList>
    </citation>
    <scope>NUCLEOTIDE SEQUENCE [LARGE SCALE GENOMIC DNA]</scope>
    <source>
        <strain evidence="2 3">AUS-126-30</strain>
    </source>
</reference>
<gene>
    <name evidence="2" type="ORF">BB558_002662</name>
</gene>
<proteinExistence type="predicted"/>
<dbReference type="AlphaFoldDB" id="A0A2U1J848"/>
<dbReference type="EMBL" id="MBFU01000204">
    <property type="protein sequence ID" value="PWA01251.1"/>
    <property type="molecule type" value="Genomic_DNA"/>
</dbReference>
<name>A0A2U1J848_SMIAN</name>
<evidence type="ECO:0000256" key="1">
    <source>
        <dbReference type="SAM" id="MobiDB-lite"/>
    </source>
</evidence>
<dbReference type="Gene3D" id="2.40.50.40">
    <property type="match status" value="1"/>
</dbReference>
<comment type="caution">
    <text evidence="2">The sequence shown here is derived from an EMBL/GenBank/DDBJ whole genome shotgun (WGS) entry which is preliminary data.</text>
</comment>